<dbReference type="InterPro" id="IPR058840">
    <property type="entry name" value="AAA_SelU"/>
</dbReference>
<dbReference type="GO" id="GO:0043828">
    <property type="term" value="F:tRNA 2-selenouridine synthase activity"/>
    <property type="evidence" value="ECO:0007669"/>
    <property type="project" value="InterPro"/>
</dbReference>
<evidence type="ECO:0000313" key="3">
    <source>
        <dbReference type="EMBL" id="RCW88109.1"/>
    </source>
</evidence>
<keyword evidence="4" id="KW-1185">Reference proteome</keyword>
<dbReference type="Pfam" id="PF00581">
    <property type="entry name" value="Rhodanese"/>
    <property type="match status" value="1"/>
</dbReference>
<dbReference type="NCBIfam" id="NF008750">
    <property type="entry name" value="PRK11784.1-2"/>
    <property type="match status" value="1"/>
</dbReference>
<feature type="domain" description="Rhodanese" evidence="2">
    <location>
        <begin position="19"/>
        <end position="135"/>
    </location>
</feature>
<dbReference type="PROSITE" id="PS50206">
    <property type="entry name" value="RHODANESE_3"/>
    <property type="match status" value="1"/>
</dbReference>
<keyword evidence="1" id="KW-0711">Selenium</keyword>
<dbReference type="NCBIfam" id="TIGR03167">
    <property type="entry name" value="tRNA_sel_U_synt"/>
    <property type="match status" value="1"/>
</dbReference>
<organism evidence="3 4">
    <name type="scientific">Paracoccus lutimaris</name>
    <dbReference type="NCBI Taxonomy" id="1490030"/>
    <lineage>
        <taxon>Bacteria</taxon>
        <taxon>Pseudomonadati</taxon>
        <taxon>Pseudomonadota</taxon>
        <taxon>Alphaproteobacteria</taxon>
        <taxon>Rhodobacterales</taxon>
        <taxon>Paracoccaceae</taxon>
        <taxon>Paracoccus</taxon>
    </lineage>
</organism>
<comment type="caution">
    <text evidence="3">The sequence shown here is derived from an EMBL/GenBank/DDBJ whole genome shotgun (WGS) entry which is preliminary data.</text>
</comment>
<dbReference type="Pfam" id="PF26341">
    <property type="entry name" value="AAA_SelU"/>
    <property type="match status" value="1"/>
</dbReference>
<dbReference type="AlphaFoldDB" id="A0A368Z7Y1"/>
<dbReference type="OrthoDB" id="9808735at2"/>
<proteinExistence type="predicted"/>
<dbReference type="Proteomes" id="UP000253345">
    <property type="component" value="Unassembled WGS sequence"/>
</dbReference>
<dbReference type="PANTHER" id="PTHR30401">
    <property type="entry name" value="TRNA 2-SELENOURIDINE SYNTHASE"/>
    <property type="match status" value="1"/>
</dbReference>
<reference evidence="3 4" key="1">
    <citation type="submission" date="2018-07" db="EMBL/GenBank/DDBJ databases">
        <title>Genomic Encyclopedia of Type Strains, Phase III (KMG-III): the genomes of soil and plant-associated and newly described type strains.</title>
        <authorList>
            <person name="Whitman W."/>
        </authorList>
    </citation>
    <scope>NUCLEOTIDE SEQUENCE [LARGE SCALE GENOMIC DNA]</scope>
    <source>
        <strain evidence="3 4">CECT 8525</strain>
    </source>
</reference>
<dbReference type="GO" id="GO:0002098">
    <property type="term" value="P:tRNA wobble uridine modification"/>
    <property type="evidence" value="ECO:0007669"/>
    <property type="project" value="InterPro"/>
</dbReference>
<dbReference type="SUPFAM" id="SSF52821">
    <property type="entry name" value="Rhodanese/Cell cycle control phosphatase"/>
    <property type="match status" value="1"/>
</dbReference>
<dbReference type="EMBL" id="QPJL01000002">
    <property type="protein sequence ID" value="RCW88109.1"/>
    <property type="molecule type" value="Genomic_DNA"/>
</dbReference>
<dbReference type="PANTHER" id="PTHR30401:SF0">
    <property type="entry name" value="TRNA 2-SELENOURIDINE SYNTHASE"/>
    <property type="match status" value="1"/>
</dbReference>
<evidence type="ECO:0000259" key="2">
    <source>
        <dbReference type="PROSITE" id="PS50206"/>
    </source>
</evidence>
<accession>A0A368Z7Y1</accession>
<dbReference type="InterPro" id="IPR001763">
    <property type="entry name" value="Rhodanese-like_dom"/>
</dbReference>
<dbReference type="InterPro" id="IPR017582">
    <property type="entry name" value="SelU"/>
</dbReference>
<evidence type="ECO:0000313" key="4">
    <source>
        <dbReference type="Proteomes" id="UP000253345"/>
    </source>
</evidence>
<dbReference type="InterPro" id="IPR036873">
    <property type="entry name" value="Rhodanese-like_dom_sf"/>
</dbReference>
<dbReference type="SMART" id="SM00450">
    <property type="entry name" value="RHOD"/>
    <property type="match status" value="1"/>
</dbReference>
<dbReference type="Gene3D" id="3.40.250.10">
    <property type="entry name" value="Rhodanese-like domain"/>
    <property type="match status" value="1"/>
</dbReference>
<protein>
    <submittedName>
        <fullName evidence="3">tRNA 2-selenouridine synthase</fullName>
    </submittedName>
</protein>
<dbReference type="NCBIfam" id="NF008752">
    <property type="entry name" value="PRK11784.1-4"/>
    <property type="match status" value="1"/>
</dbReference>
<dbReference type="RefSeq" id="WP_114347851.1">
    <property type="nucleotide sequence ID" value="NZ_QPJL01000002.1"/>
</dbReference>
<sequence length="346" mass="37091">MDIRLTSLSDPALAGFDMLIDTRAPSEFAEDRLPGAVNLPVLSDAERAQVGTIYKQVSPFDARKLGGAMVAANAARHIAGPLAGFGGGWRPLVYCWRGGQRSGAFATILQQIGWRVGRIEGGYKAWRALVVARVTAPVAAPVIVLDGNTGSAKTEILHRLAARGHQVIDLEGLANHRGSLFGAMPGGQPGQKLFEGRLAMALEGIDPTRPLLVEAESSRIGDLNLPRGIWAAITAAPRLRLTVPVEARAAYTARTYAEAAADPARVAGIIDSLRPLHPAERIEDWLRLTDAHDWAGLSAGLMRDHYDPRYEKHRARHDDGRGPVVVLDDLSDLDAAASKVEAALAR</sequence>
<gene>
    <name evidence="3" type="ORF">DFP89_10238</name>
</gene>
<name>A0A368Z7Y1_9RHOB</name>
<evidence type="ECO:0000256" key="1">
    <source>
        <dbReference type="ARBA" id="ARBA00023266"/>
    </source>
</evidence>